<evidence type="ECO:0000259" key="7">
    <source>
        <dbReference type="PROSITE" id="PS50192"/>
    </source>
</evidence>
<dbReference type="PROSITE" id="PS50192">
    <property type="entry name" value="T_SNARE"/>
    <property type="match status" value="1"/>
</dbReference>
<reference evidence="10" key="1">
    <citation type="journal article" date="2016" name="Stand. Genomic Sci.">
        <title>Complete genome sequence of Methanospirillum hungatei type strain JF1.</title>
        <authorList>
            <person name="Gunsalus R.P."/>
            <person name="Cook L.E."/>
            <person name="Crable B."/>
            <person name="Rohlin L."/>
            <person name="McDonald E."/>
            <person name="Mouttaki H."/>
            <person name="Sieber J.R."/>
            <person name="Poweleit N."/>
            <person name="Zhou H."/>
            <person name="Lapidus A.L."/>
            <person name="Daligault H.E."/>
            <person name="Land M."/>
            <person name="Gilna P."/>
            <person name="Ivanova N."/>
            <person name="Kyrpides N."/>
            <person name="Culley D.E."/>
            <person name="McInerney M.J."/>
        </authorList>
    </citation>
    <scope>NUCLEOTIDE SEQUENCE [LARGE SCALE GENOMIC DNA]</scope>
    <source>
        <strain evidence="10">ATCC 27890 / DSM 864 / NBRC 100397 / JF-1</strain>
    </source>
</reference>
<dbReference type="Pfam" id="PF08448">
    <property type="entry name" value="PAS_4"/>
    <property type="match status" value="1"/>
</dbReference>
<feature type="domain" description="T-SNARE coiled-coil homology" evidence="7">
    <location>
        <begin position="992"/>
        <end position="1054"/>
    </location>
</feature>
<dbReference type="CDD" id="cd11386">
    <property type="entry name" value="MCP_signal"/>
    <property type="match status" value="1"/>
</dbReference>
<dbReference type="PROSITE" id="PS50111">
    <property type="entry name" value="CHEMOTAXIS_TRANSDUC_2"/>
    <property type="match status" value="1"/>
</dbReference>
<evidence type="ECO:0000256" key="4">
    <source>
        <dbReference type="ARBA" id="ARBA00029447"/>
    </source>
</evidence>
<dbReference type="PANTHER" id="PTHR32089">
    <property type="entry name" value="METHYL-ACCEPTING CHEMOTAXIS PROTEIN MCPB"/>
    <property type="match status" value="1"/>
</dbReference>
<dbReference type="STRING" id="323259.Mhun_1406"/>
<dbReference type="OrthoDB" id="8523at2157"/>
<keyword evidence="2" id="KW-0472">Membrane</keyword>
<dbReference type="InterPro" id="IPR003660">
    <property type="entry name" value="HAMP_dom"/>
</dbReference>
<dbReference type="InterPro" id="IPR035965">
    <property type="entry name" value="PAS-like_dom_sf"/>
</dbReference>
<keyword evidence="2" id="KW-0997">Cell inner membrane</keyword>
<evidence type="ECO:0000256" key="2">
    <source>
        <dbReference type="ARBA" id="ARBA00022519"/>
    </source>
</evidence>
<dbReference type="InterPro" id="IPR000727">
    <property type="entry name" value="T_SNARE_dom"/>
</dbReference>
<evidence type="ECO:0000259" key="6">
    <source>
        <dbReference type="PROSITE" id="PS50111"/>
    </source>
</evidence>
<dbReference type="SMART" id="SM00283">
    <property type="entry name" value="MA"/>
    <property type="match status" value="1"/>
</dbReference>
<dbReference type="Proteomes" id="UP000001941">
    <property type="component" value="Chromosome"/>
</dbReference>
<dbReference type="EnsemblBacteria" id="ABD41143">
    <property type="protein sequence ID" value="ABD41143"/>
    <property type="gene ID" value="Mhun_1406"/>
</dbReference>
<feature type="domain" description="HAMP" evidence="8">
    <location>
        <begin position="482"/>
        <end position="522"/>
    </location>
</feature>
<sequence>MNGKTRTSDIASLQNILDATSSSIQIIGPEGVYIDCNAATYAMFRANTVEDIIGKPPSILSPEKQRNGTDSNEGAAQFIQMAFSGEVVSFEWEHKRLDGSIFPCQVTLQLIEYEGKTCLMATIVDITDVVALRKKSEFIIANAPTPIIDLKPDLSITYANHAFAVLTDKSIEEIQKMKVTDFDVRNRAGGSLAEGIETKSQVHGDLDAVVASGTKHLQYYYTPFFAEDGNLLSIFAYYIDKTEEKNAVRDIIALTEQSQAGSLDARVDPAPYSGELKLLMEGINGTLDSIISPLNVAAEYVDRISKGDLPPRITEEYNGDFNEIKNNLNNCIDAIHQLISDAGMLSVAAVEGRLETRADVTKHLGDYRKIVEGINNSLDAVITPLRDAGAVLERMAVNDHTKAMDESAYLGDFVSLASNINAVRDRVNHIAGSIEKISHGDLSELAEYRQIGRRSEQDRIVPGFIKAFENLQALTRDTTMLVDAASQGNFNVRADVSRHEGEYRRIIEGINATVDTIADKVAWFESILDAIPFPVSVTDLNMNWTFLNPATAKMANVDKKQAIGTQCNRWNANICRTKDCGIECLRAGKRETFFEQEGGFFKVDVGYVKDASGKDIGHVEVIQDITAIKKVEKYLDESVRNISYCLGMFANGKTDFEVRIPESDQYTDDVRKKIVDLTVNLHRARDSVKNLVVQAKSLAKGAIQGDLKNRADITQVTGDFAEVLSGINDTLESVVTPVQEAIRVANEYANANFSARVDSSLKVAGDWVGFKTALDNIGIQICDAIGAINKQILELASNAEEATASVEEVSAGAQQIARNTGSVSANAEQGDDGITQVLKAMEDLTITVGEVSQRAEKVSHSATEANQFSKEGIDLAKKSESAMKGITGSTSEVDQIVREINQQMEEIGKIVRLITDISNQTNLLALNAAIEAARAGEAGRGFAVVAAEVKSLAQDSRASAENIADMIANLQAKAKKANDAIIAAGTAVEDGNHALEETVSAFTKIAESIEDITRNAMDMASSSEEQAASVEEITASVNEVSVLIQGTAREAQDAAAATEEASASIEQIGRVVANVSGIAESISREMTKFKI</sequence>
<dbReference type="PANTHER" id="PTHR32089:SF112">
    <property type="entry name" value="LYSOZYME-LIKE PROTEIN-RELATED"/>
    <property type="match status" value="1"/>
</dbReference>
<evidence type="ECO:0000313" key="10">
    <source>
        <dbReference type="Proteomes" id="UP000001941"/>
    </source>
</evidence>
<feature type="domain" description="HAMP" evidence="8">
    <location>
        <begin position="288"/>
        <end position="340"/>
    </location>
</feature>
<evidence type="ECO:0000256" key="1">
    <source>
        <dbReference type="ARBA" id="ARBA00004429"/>
    </source>
</evidence>
<feature type="domain" description="Methyl-accepting transducer" evidence="6">
    <location>
        <begin position="805"/>
        <end position="1041"/>
    </location>
</feature>
<dbReference type="InterPro" id="IPR013656">
    <property type="entry name" value="PAS_4"/>
</dbReference>
<name>Q2FP17_METHJ</name>
<evidence type="ECO:0000259" key="8">
    <source>
        <dbReference type="PROSITE" id="PS50885"/>
    </source>
</evidence>
<proteinExistence type="inferred from homology"/>
<organism evidence="9 10">
    <name type="scientific">Methanospirillum hungatei JF-1 (strain ATCC 27890 / DSM 864 / NBRC 100397 / JF-1)</name>
    <dbReference type="NCBI Taxonomy" id="323259"/>
    <lineage>
        <taxon>Archaea</taxon>
        <taxon>Methanobacteriati</taxon>
        <taxon>Methanobacteriota</taxon>
        <taxon>Stenosarchaea group</taxon>
        <taxon>Methanomicrobia</taxon>
        <taxon>Methanomicrobiales</taxon>
        <taxon>Methanospirillaceae</taxon>
        <taxon>Methanospirillum</taxon>
    </lineage>
</organism>
<dbReference type="Pfam" id="PF00015">
    <property type="entry name" value="MCPsignal"/>
    <property type="match status" value="1"/>
</dbReference>
<keyword evidence="3 5" id="KW-0807">Transducer</keyword>
<dbReference type="NCBIfam" id="TIGR00229">
    <property type="entry name" value="sensory_box"/>
    <property type="match status" value="1"/>
</dbReference>
<comment type="subcellular location">
    <subcellularLocation>
        <location evidence="1">Cell inner membrane</location>
        <topology evidence="1">Multi-pass membrane protein</topology>
    </subcellularLocation>
</comment>
<dbReference type="SUPFAM" id="SSF58104">
    <property type="entry name" value="Methyl-accepting chemotaxis protein (MCP) signaling domain"/>
    <property type="match status" value="1"/>
</dbReference>
<dbReference type="eggNOG" id="arCOG02318">
    <property type="taxonomic scope" value="Archaea"/>
</dbReference>
<dbReference type="AlphaFoldDB" id="Q2FP17"/>
<evidence type="ECO:0000313" key="9">
    <source>
        <dbReference type="EMBL" id="ABD41143.1"/>
    </source>
</evidence>
<accession>Q2FP17</accession>
<dbReference type="SUPFAM" id="SSF55785">
    <property type="entry name" value="PYP-like sensor domain (PAS domain)"/>
    <property type="match status" value="3"/>
</dbReference>
<gene>
    <name evidence="9" type="ordered locus">Mhun_1406</name>
</gene>
<dbReference type="Gene3D" id="1.20.120.1530">
    <property type="match status" value="3"/>
</dbReference>
<evidence type="ECO:0000256" key="3">
    <source>
        <dbReference type="ARBA" id="ARBA00023224"/>
    </source>
</evidence>
<evidence type="ECO:0000256" key="5">
    <source>
        <dbReference type="PROSITE-ProRule" id="PRU00284"/>
    </source>
</evidence>
<dbReference type="PROSITE" id="PS50885">
    <property type="entry name" value="HAMP"/>
    <property type="match status" value="2"/>
</dbReference>
<dbReference type="eggNOG" id="arCOG02320">
    <property type="taxonomic scope" value="Archaea"/>
</dbReference>
<dbReference type="Gene3D" id="3.30.450.20">
    <property type="entry name" value="PAS domain"/>
    <property type="match status" value="3"/>
</dbReference>
<protein>
    <submittedName>
        <fullName evidence="9">Methyl-accepting chemotaxis sensory transducer with Pas/Pac sensor</fullName>
    </submittedName>
</protein>
<dbReference type="GO" id="GO:0005886">
    <property type="term" value="C:plasma membrane"/>
    <property type="evidence" value="ECO:0007669"/>
    <property type="project" value="UniProtKB-SubCell"/>
</dbReference>
<dbReference type="SMART" id="SM00091">
    <property type="entry name" value="PAS"/>
    <property type="match status" value="3"/>
</dbReference>
<dbReference type="InterPro" id="IPR000014">
    <property type="entry name" value="PAS"/>
</dbReference>
<keyword evidence="2" id="KW-1003">Cell membrane</keyword>
<dbReference type="SMART" id="SM00304">
    <property type="entry name" value="HAMP"/>
    <property type="match status" value="4"/>
</dbReference>
<dbReference type="EMBL" id="CP000254">
    <property type="protein sequence ID" value="ABD41143.1"/>
    <property type="molecule type" value="Genomic_DNA"/>
</dbReference>
<dbReference type="HOGENOM" id="CLU_000445_107_20_2"/>
<dbReference type="RefSeq" id="WP_011448412.1">
    <property type="nucleotide sequence ID" value="NC_007796.1"/>
</dbReference>
<dbReference type="InterPro" id="IPR004089">
    <property type="entry name" value="MCPsignal_dom"/>
</dbReference>
<keyword evidence="10" id="KW-1185">Reference proteome</keyword>
<dbReference type="GO" id="GO:0007165">
    <property type="term" value="P:signal transduction"/>
    <property type="evidence" value="ECO:0007669"/>
    <property type="project" value="UniProtKB-KW"/>
</dbReference>
<dbReference type="Gene3D" id="1.10.287.950">
    <property type="entry name" value="Methyl-accepting chemotaxis protein"/>
    <property type="match status" value="1"/>
</dbReference>
<dbReference type="InterPro" id="IPR001610">
    <property type="entry name" value="PAC"/>
</dbReference>
<dbReference type="KEGG" id="mhu:Mhun_1406"/>
<dbReference type="Pfam" id="PF18947">
    <property type="entry name" value="HAMP_2"/>
    <property type="match status" value="3"/>
</dbReference>
<comment type="similarity">
    <text evidence="4">Belongs to the methyl-accepting chemotaxis (MCP) protein family.</text>
</comment>
<dbReference type="Pfam" id="PF13426">
    <property type="entry name" value="PAS_9"/>
    <property type="match status" value="2"/>
</dbReference>
<dbReference type="SMART" id="SM00086">
    <property type="entry name" value="PAC"/>
    <property type="match status" value="1"/>
</dbReference>
<dbReference type="GeneID" id="25393504"/>
<dbReference type="InParanoid" id="Q2FP17"/>